<dbReference type="Proteomes" id="UP001216579">
    <property type="component" value="Unassembled WGS sequence"/>
</dbReference>
<comment type="caution">
    <text evidence="1">The sequence shown here is derived from an EMBL/GenBank/DDBJ whole genome shotgun (WGS) entry which is preliminary data.</text>
</comment>
<name>A0ABT5ZH18_9ACTN</name>
<sequence length="58" mass="6258">MTDVTPEPESGSDFDFDGVFDSTAQLMSLVSRQLSAQLTRIAPPGRRTDETARARSAA</sequence>
<evidence type="ECO:0000313" key="1">
    <source>
        <dbReference type="EMBL" id="MDF3288293.1"/>
    </source>
</evidence>
<dbReference type="RefSeq" id="WP_269854091.1">
    <property type="nucleotide sequence ID" value="NZ_JARJBC010000002.1"/>
</dbReference>
<keyword evidence="2" id="KW-1185">Reference proteome</keyword>
<gene>
    <name evidence="1" type="ORF">P3G67_03425</name>
</gene>
<proteinExistence type="predicted"/>
<dbReference type="EMBL" id="JARJBC010000002">
    <property type="protein sequence ID" value="MDF3288293.1"/>
    <property type="molecule type" value="Genomic_DNA"/>
</dbReference>
<protein>
    <submittedName>
        <fullName evidence="1">Uncharacterized protein</fullName>
    </submittedName>
</protein>
<reference evidence="1 2" key="1">
    <citation type="submission" date="2023-03" db="EMBL/GenBank/DDBJ databases">
        <title>Draft genome sequence of Streptomyces sp. RB6PN23 isolated from peat swamp forest in Thailand.</title>
        <authorList>
            <person name="Klaysubun C."/>
            <person name="Duangmal K."/>
        </authorList>
    </citation>
    <scope>NUCLEOTIDE SEQUENCE [LARGE SCALE GENOMIC DNA]</scope>
    <source>
        <strain evidence="1 2">RB6PN23</strain>
    </source>
</reference>
<accession>A0ABT5ZH18</accession>
<evidence type="ECO:0000313" key="2">
    <source>
        <dbReference type="Proteomes" id="UP001216579"/>
    </source>
</evidence>
<organism evidence="1 2">
    <name type="scientific">Streptomyces silvisoli</name>
    <dbReference type="NCBI Taxonomy" id="3034235"/>
    <lineage>
        <taxon>Bacteria</taxon>
        <taxon>Bacillati</taxon>
        <taxon>Actinomycetota</taxon>
        <taxon>Actinomycetes</taxon>
        <taxon>Kitasatosporales</taxon>
        <taxon>Streptomycetaceae</taxon>
        <taxon>Streptomyces</taxon>
    </lineage>
</organism>